<feature type="binding site" evidence="13">
    <location>
        <position position="137"/>
    </location>
    <ligand>
        <name>Fe cation</name>
        <dbReference type="ChEBI" id="CHEBI:24875"/>
        <label>1</label>
    </ligand>
</feature>
<comment type="catalytic activity">
    <reaction evidence="11 14">
        <text>myo-inositol + O2 = D-glucuronate + H2O + H(+)</text>
        <dbReference type="Rhea" id="RHEA:23696"/>
        <dbReference type="ChEBI" id="CHEBI:15377"/>
        <dbReference type="ChEBI" id="CHEBI:15378"/>
        <dbReference type="ChEBI" id="CHEBI:15379"/>
        <dbReference type="ChEBI" id="CHEBI:17268"/>
        <dbReference type="ChEBI" id="CHEBI:58720"/>
        <dbReference type="EC" id="1.13.99.1"/>
    </reaction>
</comment>
<evidence type="ECO:0000256" key="13">
    <source>
        <dbReference type="PIRSR" id="PIRSR607828-2"/>
    </source>
</evidence>
<dbReference type="GO" id="GO:0019310">
    <property type="term" value="P:inositol catabolic process"/>
    <property type="evidence" value="ECO:0007669"/>
    <property type="project" value="UniProtKB-UniRule"/>
</dbReference>
<comment type="pathway">
    <text evidence="2 14">Polyol metabolism; myo-inositol degradation into D-glucuronate; D-glucuronate from myo-inositol: step 1/1.</text>
</comment>
<dbReference type="EC" id="1.13.99.1" evidence="4 14"/>
<protein>
    <recommendedName>
        <fullName evidence="5 14">Inositol oxygenase</fullName>
        <ecNumber evidence="4 14">1.13.99.1</ecNumber>
    </recommendedName>
    <alternativeName>
        <fullName evidence="10 14">Myo-inositol oxygenase</fullName>
    </alternativeName>
</protein>
<keyword evidence="8 14" id="KW-0560">Oxidoreductase</keyword>
<proteinExistence type="inferred from homology"/>
<dbReference type="SUPFAM" id="SSF109604">
    <property type="entry name" value="HD-domain/PDEase-like"/>
    <property type="match status" value="1"/>
</dbReference>
<accession>S7PUA6</accession>
<dbReference type="PANTHER" id="PTHR12588:SF0">
    <property type="entry name" value="INOSITOL OXYGENASE"/>
    <property type="match status" value="1"/>
</dbReference>
<feature type="binding site" evidence="13">
    <location>
        <position position="208"/>
    </location>
    <ligand>
        <name>Fe cation</name>
        <dbReference type="ChEBI" id="CHEBI:24875"/>
        <label>1</label>
    </ligand>
</feature>
<feature type="binding site" evidence="12">
    <location>
        <position position="46"/>
    </location>
    <ligand>
        <name>substrate</name>
    </ligand>
</feature>
<keyword evidence="16" id="KW-1185">Reference proteome</keyword>
<dbReference type="PANTHER" id="PTHR12588">
    <property type="entry name" value="MYOINOSITOL OXYGENASE"/>
    <property type="match status" value="1"/>
</dbReference>
<feature type="binding site" evidence="13">
    <location>
        <position position="138"/>
    </location>
    <ligand>
        <name>Fe cation</name>
        <dbReference type="ChEBI" id="CHEBI:24875"/>
        <label>1</label>
    </ligand>
</feature>
<evidence type="ECO:0000256" key="1">
    <source>
        <dbReference type="ARBA" id="ARBA00004496"/>
    </source>
</evidence>
<evidence type="ECO:0000256" key="10">
    <source>
        <dbReference type="ARBA" id="ARBA00029668"/>
    </source>
</evidence>
<dbReference type="EMBL" id="KB469313">
    <property type="protein sequence ID" value="EPQ50912.1"/>
    <property type="molecule type" value="Genomic_DNA"/>
</dbReference>
<dbReference type="OrthoDB" id="5151075at2759"/>
<dbReference type="GO" id="GO:0005737">
    <property type="term" value="C:cytoplasm"/>
    <property type="evidence" value="ECO:0007669"/>
    <property type="project" value="UniProtKB-SubCell"/>
</dbReference>
<evidence type="ECO:0000313" key="15">
    <source>
        <dbReference type="EMBL" id="EPQ50912.1"/>
    </source>
</evidence>
<feature type="binding site" evidence="12">
    <location>
        <begin position="156"/>
        <end position="157"/>
    </location>
    <ligand>
        <name>substrate</name>
    </ligand>
</feature>
<evidence type="ECO:0000256" key="8">
    <source>
        <dbReference type="ARBA" id="ARBA00023002"/>
    </source>
</evidence>
<feature type="binding site" evidence="12">
    <location>
        <position position="141"/>
    </location>
    <ligand>
        <name>substrate</name>
    </ligand>
</feature>
<evidence type="ECO:0000256" key="3">
    <source>
        <dbReference type="ARBA" id="ARBA00005286"/>
    </source>
</evidence>
<evidence type="ECO:0000256" key="14">
    <source>
        <dbReference type="RuleBase" id="RU367039"/>
    </source>
</evidence>
<keyword evidence="9 13" id="KW-0408">Iron</keyword>
<dbReference type="GO" id="GO:0050113">
    <property type="term" value="F:inositol oxygenase activity"/>
    <property type="evidence" value="ECO:0007669"/>
    <property type="project" value="UniProtKB-UniRule"/>
</dbReference>
<feature type="binding site" evidence="13">
    <location>
        <position position="233"/>
    </location>
    <ligand>
        <name>Fe cation</name>
        <dbReference type="ChEBI" id="CHEBI:24875"/>
        <label>1</label>
    </ligand>
</feature>
<reference evidence="15 16" key="1">
    <citation type="journal article" date="2012" name="Science">
        <title>The Paleozoic origin of enzymatic lignin decomposition reconstructed from 31 fungal genomes.</title>
        <authorList>
            <person name="Floudas D."/>
            <person name="Binder M."/>
            <person name="Riley R."/>
            <person name="Barry K."/>
            <person name="Blanchette R.A."/>
            <person name="Henrissat B."/>
            <person name="Martinez A.T."/>
            <person name="Otillar R."/>
            <person name="Spatafora J.W."/>
            <person name="Yadav J.S."/>
            <person name="Aerts A."/>
            <person name="Benoit I."/>
            <person name="Boyd A."/>
            <person name="Carlson A."/>
            <person name="Copeland A."/>
            <person name="Coutinho P.M."/>
            <person name="de Vries R.P."/>
            <person name="Ferreira P."/>
            <person name="Findley K."/>
            <person name="Foster B."/>
            <person name="Gaskell J."/>
            <person name="Glotzer D."/>
            <person name="Gorecki P."/>
            <person name="Heitman J."/>
            <person name="Hesse C."/>
            <person name="Hori C."/>
            <person name="Igarashi K."/>
            <person name="Jurgens J.A."/>
            <person name="Kallen N."/>
            <person name="Kersten P."/>
            <person name="Kohler A."/>
            <person name="Kuees U."/>
            <person name="Kumar T.K.A."/>
            <person name="Kuo A."/>
            <person name="LaButti K."/>
            <person name="Larrondo L.F."/>
            <person name="Lindquist E."/>
            <person name="Ling A."/>
            <person name="Lombard V."/>
            <person name="Lucas S."/>
            <person name="Lundell T."/>
            <person name="Martin R."/>
            <person name="McLaughlin D.J."/>
            <person name="Morgenstern I."/>
            <person name="Morin E."/>
            <person name="Murat C."/>
            <person name="Nagy L.G."/>
            <person name="Nolan M."/>
            <person name="Ohm R.A."/>
            <person name="Patyshakuliyeva A."/>
            <person name="Rokas A."/>
            <person name="Ruiz-Duenas F.J."/>
            <person name="Sabat G."/>
            <person name="Salamov A."/>
            <person name="Samejima M."/>
            <person name="Schmutz J."/>
            <person name="Slot J.C."/>
            <person name="St John F."/>
            <person name="Stenlid J."/>
            <person name="Sun H."/>
            <person name="Sun S."/>
            <person name="Syed K."/>
            <person name="Tsang A."/>
            <person name="Wiebenga A."/>
            <person name="Young D."/>
            <person name="Pisabarro A."/>
            <person name="Eastwood D.C."/>
            <person name="Martin F."/>
            <person name="Cullen D."/>
            <person name="Grigoriev I.V."/>
            <person name="Hibbett D.S."/>
        </authorList>
    </citation>
    <scope>NUCLEOTIDE SEQUENCE [LARGE SCALE GENOMIC DNA]</scope>
    <source>
        <strain evidence="15 16">ATCC 11539</strain>
    </source>
</reference>
<name>S7PUA6_GLOTA</name>
<dbReference type="HOGENOM" id="CLU_050259_0_1_1"/>
<keyword evidence="7 13" id="KW-0479">Metal-binding</keyword>
<dbReference type="GO" id="GO:0005506">
    <property type="term" value="F:iron ion binding"/>
    <property type="evidence" value="ECO:0007669"/>
    <property type="project" value="InterPro"/>
</dbReference>
<evidence type="ECO:0000256" key="11">
    <source>
        <dbReference type="ARBA" id="ARBA00048271"/>
    </source>
</evidence>
<organism evidence="15 16">
    <name type="scientific">Gloeophyllum trabeum (strain ATCC 11539 / FP-39264 / Madison 617)</name>
    <name type="common">Brown rot fungus</name>
    <dbReference type="NCBI Taxonomy" id="670483"/>
    <lineage>
        <taxon>Eukaryota</taxon>
        <taxon>Fungi</taxon>
        <taxon>Dikarya</taxon>
        <taxon>Basidiomycota</taxon>
        <taxon>Agaricomycotina</taxon>
        <taxon>Agaricomycetes</taxon>
        <taxon>Gloeophyllales</taxon>
        <taxon>Gloeophyllaceae</taxon>
        <taxon>Gloeophyllum</taxon>
    </lineage>
</organism>
<feature type="binding site" evidence="13">
    <location>
        <position position="266"/>
    </location>
    <ligand>
        <name>Fe cation</name>
        <dbReference type="ChEBI" id="CHEBI:24875"/>
        <label>1</label>
    </ligand>
</feature>
<dbReference type="Pfam" id="PF05153">
    <property type="entry name" value="MIOX"/>
    <property type="match status" value="1"/>
</dbReference>
<dbReference type="InterPro" id="IPR007828">
    <property type="entry name" value="Inositol_oxygenase"/>
</dbReference>
<evidence type="ECO:0000256" key="9">
    <source>
        <dbReference type="ARBA" id="ARBA00023004"/>
    </source>
</evidence>
<dbReference type="OMA" id="RYNTKYG"/>
<evidence type="ECO:0000313" key="16">
    <source>
        <dbReference type="Proteomes" id="UP000030669"/>
    </source>
</evidence>
<evidence type="ECO:0000256" key="7">
    <source>
        <dbReference type="ARBA" id="ARBA00022723"/>
    </source>
</evidence>
<gene>
    <name evidence="15" type="ORF">GLOTRDRAFT_82048</name>
</gene>
<evidence type="ECO:0000256" key="6">
    <source>
        <dbReference type="ARBA" id="ARBA00022490"/>
    </source>
</evidence>
<dbReference type="RefSeq" id="XP_007870786.1">
    <property type="nucleotide sequence ID" value="XM_007872595.1"/>
</dbReference>
<dbReference type="KEGG" id="gtr:GLOTRDRAFT_82048"/>
<feature type="binding site" evidence="12">
    <location>
        <begin position="100"/>
        <end position="102"/>
    </location>
    <ligand>
        <name>substrate</name>
    </ligand>
</feature>
<evidence type="ECO:0000256" key="4">
    <source>
        <dbReference type="ARBA" id="ARBA00011919"/>
    </source>
</evidence>
<dbReference type="Proteomes" id="UP000030669">
    <property type="component" value="Unassembled WGS sequence"/>
</dbReference>
<comment type="subcellular location">
    <subcellularLocation>
        <location evidence="1 14">Cytoplasm</location>
    </subcellularLocation>
</comment>
<dbReference type="GeneID" id="19309134"/>
<evidence type="ECO:0000256" key="5">
    <source>
        <dbReference type="ARBA" id="ARBA00019269"/>
    </source>
</evidence>
<dbReference type="AlphaFoldDB" id="S7PUA6"/>
<feature type="binding site" evidence="12">
    <location>
        <begin position="233"/>
        <end position="234"/>
    </location>
    <ligand>
        <name>substrate</name>
    </ligand>
</feature>
<dbReference type="Gene3D" id="1.10.3210.10">
    <property type="entry name" value="Hypothetical protein af1432"/>
    <property type="match status" value="1"/>
</dbReference>
<evidence type="ECO:0000256" key="2">
    <source>
        <dbReference type="ARBA" id="ARBA00005167"/>
    </source>
</evidence>
<dbReference type="eggNOG" id="KOG1573">
    <property type="taxonomic scope" value="Eukaryota"/>
</dbReference>
<dbReference type="UniPathway" id="UPA00111">
    <property type="reaction ID" value="UER00527"/>
</dbReference>
<keyword evidence="6 14" id="KW-0963">Cytoplasm</keyword>
<evidence type="ECO:0000256" key="12">
    <source>
        <dbReference type="PIRSR" id="PIRSR607828-1"/>
    </source>
</evidence>
<sequence>MPSIAAQDAKAFDETSDAIDSVNALKGQIWNTASEFDASKDKTQFRQYEDACDRVKNFYKEQHEKQTVDFNIKARVDFKSKKRARMGVWQAMEMLNTLVDESDPDTELSQIEHLLQTAEAMRRDGKPDWMQVTGLVHDLGKLLFLFGSEGQWDVVGDTFVVGCKFSDKIIYPDTFAANPDSVDPVYSSEYGIYQPHCGLENVMLSWGHDEYLYHVLKDQSTLPEEALAMIRYHSFYPWHREGAYQHLMNEKDLKHLEAVKAFNPYDLYSKSDERVDPAKLRPYYEQLIAKFFPAELDW</sequence>
<comment type="cofactor">
    <cofactor evidence="13 14">
        <name>Fe cation</name>
        <dbReference type="ChEBI" id="CHEBI:24875"/>
    </cofactor>
    <text evidence="13 14">Binds 2 iron ions per subunit.</text>
</comment>
<dbReference type="STRING" id="670483.S7PUA6"/>
<comment type="similarity">
    <text evidence="3 14">Belongs to the myo-inositol oxygenase family.</text>
</comment>
<feature type="binding site" evidence="13">
    <location>
        <position position="113"/>
    </location>
    <ligand>
        <name>Fe cation</name>
        <dbReference type="ChEBI" id="CHEBI:24875"/>
        <label>1</label>
    </ligand>
</feature>